<name>A0A146LKQ6_LYGHE</name>
<dbReference type="AlphaFoldDB" id="A0A146LKQ6"/>
<protein>
    <submittedName>
        <fullName evidence="1">Uncharacterized protein</fullName>
    </submittedName>
</protein>
<dbReference type="EMBL" id="GDHC01000806">
    <property type="protein sequence ID" value="JAQ17823.1"/>
    <property type="molecule type" value="Transcribed_RNA"/>
</dbReference>
<feature type="non-terminal residue" evidence="1">
    <location>
        <position position="1"/>
    </location>
</feature>
<organism evidence="1">
    <name type="scientific">Lygus hesperus</name>
    <name type="common">Western plant bug</name>
    <dbReference type="NCBI Taxonomy" id="30085"/>
    <lineage>
        <taxon>Eukaryota</taxon>
        <taxon>Metazoa</taxon>
        <taxon>Ecdysozoa</taxon>
        <taxon>Arthropoda</taxon>
        <taxon>Hexapoda</taxon>
        <taxon>Insecta</taxon>
        <taxon>Pterygota</taxon>
        <taxon>Neoptera</taxon>
        <taxon>Paraneoptera</taxon>
        <taxon>Hemiptera</taxon>
        <taxon>Heteroptera</taxon>
        <taxon>Panheteroptera</taxon>
        <taxon>Cimicomorpha</taxon>
        <taxon>Miridae</taxon>
        <taxon>Mirini</taxon>
        <taxon>Lygus</taxon>
    </lineage>
</organism>
<dbReference type="EMBL" id="GDHC01009966">
    <property type="protein sequence ID" value="JAQ08663.1"/>
    <property type="molecule type" value="Transcribed_RNA"/>
</dbReference>
<proteinExistence type="predicted"/>
<accession>A0A146LKQ6</accession>
<reference evidence="1" key="1">
    <citation type="journal article" date="2016" name="Gigascience">
        <title>De novo construction of an expanded transcriptome assembly for the western tarnished plant bug, Lygus hesperus.</title>
        <authorList>
            <person name="Tassone E.E."/>
            <person name="Geib S.M."/>
            <person name="Hall B."/>
            <person name="Fabrick J.A."/>
            <person name="Brent C.S."/>
            <person name="Hull J.J."/>
        </authorList>
    </citation>
    <scope>NUCLEOTIDE SEQUENCE</scope>
</reference>
<evidence type="ECO:0000313" key="1">
    <source>
        <dbReference type="EMBL" id="JAQ08663.1"/>
    </source>
</evidence>
<gene>
    <name evidence="1" type="ORF">g.11745</name>
    <name evidence="2" type="ORF">g.11747</name>
</gene>
<sequence>LKVKKLSMVSSFKPTRILRDSTDTNTAKKVSASTYVERGTASFRAKFASFCFGAVVAGVAGYIQLQKDVTTAIDDTKVLLSTLQTNTMVLGARIQDLEKRFENIEISYDVQHLTQPAQ</sequence>
<evidence type="ECO:0000313" key="2">
    <source>
        <dbReference type="EMBL" id="JAQ17823.1"/>
    </source>
</evidence>